<feature type="transmembrane region" description="Helical" evidence="19">
    <location>
        <begin position="176"/>
        <end position="198"/>
    </location>
</feature>
<evidence type="ECO:0000256" key="8">
    <source>
        <dbReference type="ARBA" id="ARBA00022691"/>
    </source>
</evidence>
<keyword evidence="11 19" id="KW-1133">Transmembrane helix</keyword>
<comment type="similarity">
    <text evidence="2 17">Belongs to the peptidase A24 family.</text>
</comment>
<proteinExistence type="inferred from homology"/>
<keyword evidence="3" id="KW-1003">Cell membrane</keyword>
<feature type="transmembrane region" description="Helical" evidence="19">
    <location>
        <begin position="255"/>
        <end position="273"/>
    </location>
</feature>
<dbReference type="AlphaFoldDB" id="A0A3M0A740"/>
<feature type="domain" description="Prepilin type IV endopeptidase peptidase" evidence="20">
    <location>
        <begin position="131"/>
        <end position="239"/>
    </location>
</feature>
<evidence type="ECO:0000256" key="15">
    <source>
        <dbReference type="ARBA" id="ARBA00067082"/>
    </source>
</evidence>
<dbReference type="Gene3D" id="1.20.120.1220">
    <property type="match status" value="1"/>
</dbReference>
<dbReference type="InterPro" id="IPR050882">
    <property type="entry name" value="Prepilin_peptidase/N-MTase"/>
</dbReference>
<keyword evidence="5 18" id="KW-0489">Methyltransferase</keyword>
<evidence type="ECO:0000256" key="1">
    <source>
        <dbReference type="ARBA" id="ARBA00004429"/>
    </source>
</evidence>
<keyword evidence="23" id="KW-1185">Reference proteome</keyword>
<dbReference type="GO" id="GO:0032259">
    <property type="term" value="P:methylation"/>
    <property type="evidence" value="ECO:0007669"/>
    <property type="project" value="UniProtKB-KW"/>
</dbReference>
<dbReference type="InterPro" id="IPR000045">
    <property type="entry name" value="Prepilin_IV_endopep_pep"/>
</dbReference>
<keyword evidence="12 19" id="KW-0472">Membrane</keyword>
<evidence type="ECO:0000256" key="2">
    <source>
        <dbReference type="ARBA" id="ARBA00005801"/>
    </source>
</evidence>
<evidence type="ECO:0000256" key="12">
    <source>
        <dbReference type="ARBA" id="ARBA00023136"/>
    </source>
</evidence>
<evidence type="ECO:0000256" key="6">
    <source>
        <dbReference type="ARBA" id="ARBA00022670"/>
    </source>
</evidence>
<keyword evidence="13 18" id="KW-0511">Multifunctional enzyme</keyword>
<comment type="subcellular location">
    <subcellularLocation>
        <location evidence="1">Cell inner membrane</location>
        <topology evidence="1">Multi-pass membrane protein</topology>
    </subcellularLocation>
    <subcellularLocation>
        <location evidence="18">Cell membrane</location>
        <topology evidence="18">Multi-pass membrane protein</topology>
    </subcellularLocation>
</comment>
<dbReference type="GO" id="GO:0004190">
    <property type="term" value="F:aspartic-type endopeptidase activity"/>
    <property type="evidence" value="ECO:0007669"/>
    <property type="project" value="UniProtKB-EC"/>
</dbReference>
<comment type="catalytic activity">
    <reaction evidence="14 18">
        <text>Typically cleaves a -Gly-|-Phe- bond to release an N-terminal, basic peptide of 5-8 residues from type IV prepilin, and then N-methylates the new N-terminal amino group, the methyl donor being S-adenosyl-L-methionine.</text>
        <dbReference type="EC" id="3.4.23.43"/>
    </reaction>
</comment>
<evidence type="ECO:0000256" key="3">
    <source>
        <dbReference type="ARBA" id="ARBA00022475"/>
    </source>
</evidence>
<evidence type="ECO:0000256" key="19">
    <source>
        <dbReference type="SAM" id="Phobius"/>
    </source>
</evidence>
<feature type="transmembrane region" description="Helical" evidence="19">
    <location>
        <begin position="210"/>
        <end position="243"/>
    </location>
</feature>
<protein>
    <recommendedName>
        <fullName evidence="16 18">Prepilin leader peptidase/N-methyltransferase</fullName>
        <ecNumber evidence="18">2.1.1.-</ecNumber>
        <ecNumber evidence="15 18">3.4.23.43</ecNumber>
    </recommendedName>
</protein>
<dbReference type="FunFam" id="1.20.120.1220:FF:000001">
    <property type="entry name" value="Type 4 prepilin-like proteins leader peptide-processing enzyme"/>
    <property type="match status" value="1"/>
</dbReference>
<accession>A0A3M0A740</accession>
<comment type="caution">
    <text evidence="22">The sequence shown here is derived from an EMBL/GenBank/DDBJ whole genome shotgun (WGS) entry which is preliminary data.</text>
</comment>
<sequence length="283" mass="31089">MLALFQQHPGYFIAVATLLGLVVGSFLNVVIHRLPKILQAQWAAEFADDDANTEKKYNLAFPASHCPSCNAPIKPWQNLPLISWLMLKGRCTSCKVKIHWRYPAVELATGLLTGFAAWYMGVGAPVMYVFLAIWILVALIAIDIDCYLLPDSLTLPLLWAGLIANSMGWFTDLDSALWGAVAGYMSLWLIFWLFKLATGKEGMGYGDFKLLAALGAWMGWQALPMIILISSFVGAALGILAIVISGRDKAKPIPFGPYLAIAGLLVFFFEDFIRQAIPLFAGL</sequence>
<dbReference type="EC" id="3.4.23.43" evidence="15 18"/>
<dbReference type="InterPro" id="IPR014032">
    <property type="entry name" value="Peptidase_A24A_bac"/>
</dbReference>
<dbReference type="Pfam" id="PF06750">
    <property type="entry name" value="A24_N_bact"/>
    <property type="match status" value="1"/>
</dbReference>
<evidence type="ECO:0000256" key="10">
    <source>
        <dbReference type="ARBA" id="ARBA00022801"/>
    </source>
</evidence>
<reference evidence="22 23" key="1">
    <citation type="submission" date="2018-10" db="EMBL/GenBank/DDBJ databases">
        <title>Genomic Encyclopedia of Type Strains, Phase IV (KMG-IV): sequencing the most valuable type-strain genomes for metagenomic binning, comparative biology and taxonomic classification.</title>
        <authorList>
            <person name="Goeker M."/>
        </authorList>
    </citation>
    <scope>NUCLEOTIDE SEQUENCE [LARGE SCALE GENOMIC DNA]</scope>
    <source>
        <strain evidence="22 23">DSM 25080</strain>
    </source>
</reference>
<feature type="transmembrane region" description="Helical" evidence="19">
    <location>
        <begin position="12"/>
        <end position="31"/>
    </location>
</feature>
<evidence type="ECO:0000256" key="13">
    <source>
        <dbReference type="ARBA" id="ARBA00023268"/>
    </source>
</evidence>
<evidence type="ECO:0000313" key="22">
    <source>
        <dbReference type="EMBL" id="RMA79359.1"/>
    </source>
</evidence>
<feature type="domain" description="Prepilin peptidase A24 N-terminal" evidence="21">
    <location>
        <begin position="18"/>
        <end position="119"/>
    </location>
</feature>
<dbReference type="Pfam" id="PF01478">
    <property type="entry name" value="Peptidase_A24"/>
    <property type="match status" value="1"/>
</dbReference>
<dbReference type="GO" id="GO:0005886">
    <property type="term" value="C:plasma membrane"/>
    <property type="evidence" value="ECO:0007669"/>
    <property type="project" value="UniProtKB-SubCell"/>
</dbReference>
<keyword evidence="6 18" id="KW-0645">Protease</keyword>
<keyword evidence="7 18" id="KW-0808">Transferase</keyword>
<dbReference type="RefSeq" id="WP_121877118.1">
    <property type="nucleotide sequence ID" value="NZ_REFJ01000004.1"/>
</dbReference>
<dbReference type="InterPro" id="IPR010627">
    <property type="entry name" value="Prepilin_pept_A24_N"/>
</dbReference>
<evidence type="ECO:0000256" key="18">
    <source>
        <dbReference type="RuleBase" id="RU003794"/>
    </source>
</evidence>
<name>A0A3M0A740_9GAMM</name>
<evidence type="ECO:0000256" key="14">
    <source>
        <dbReference type="ARBA" id="ARBA00050401"/>
    </source>
</evidence>
<dbReference type="EC" id="2.1.1.-" evidence="18"/>
<evidence type="ECO:0000256" key="9">
    <source>
        <dbReference type="ARBA" id="ARBA00022692"/>
    </source>
</evidence>
<evidence type="ECO:0000256" key="16">
    <source>
        <dbReference type="ARBA" id="ARBA00071870"/>
    </source>
</evidence>
<keyword evidence="8" id="KW-0949">S-adenosyl-L-methionine</keyword>
<evidence type="ECO:0000313" key="23">
    <source>
        <dbReference type="Proteomes" id="UP000267187"/>
    </source>
</evidence>
<dbReference type="EMBL" id="REFJ01000004">
    <property type="protein sequence ID" value="RMA79359.1"/>
    <property type="molecule type" value="Genomic_DNA"/>
</dbReference>
<keyword evidence="10 18" id="KW-0378">Hydrolase</keyword>
<keyword evidence="4" id="KW-0997">Cell inner membrane</keyword>
<dbReference type="PRINTS" id="PR00864">
    <property type="entry name" value="PREPILNPTASE"/>
</dbReference>
<organism evidence="22 23">
    <name type="scientific">Umboniibacter marinipuniceus</name>
    <dbReference type="NCBI Taxonomy" id="569599"/>
    <lineage>
        <taxon>Bacteria</taxon>
        <taxon>Pseudomonadati</taxon>
        <taxon>Pseudomonadota</taxon>
        <taxon>Gammaproteobacteria</taxon>
        <taxon>Cellvibrionales</taxon>
        <taxon>Cellvibrionaceae</taxon>
        <taxon>Umboniibacter</taxon>
    </lineage>
</organism>
<keyword evidence="9 18" id="KW-0812">Transmembrane</keyword>
<evidence type="ECO:0000256" key="17">
    <source>
        <dbReference type="RuleBase" id="RU003793"/>
    </source>
</evidence>
<evidence type="ECO:0000256" key="11">
    <source>
        <dbReference type="ARBA" id="ARBA00022989"/>
    </source>
</evidence>
<dbReference type="PANTHER" id="PTHR30487">
    <property type="entry name" value="TYPE 4 PREPILIN-LIKE PROTEINS LEADER PEPTIDE-PROCESSING ENZYME"/>
    <property type="match status" value="1"/>
</dbReference>
<dbReference type="GO" id="GO:0006465">
    <property type="term" value="P:signal peptide processing"/>
    <property type="evidence" value="ECO:0007669"/>
    <property type="project" value="TreeGrafter"/>
</dbReference>
<dbReference type="OrthoDB" id="9789291at2"/>
<feature type="transmembrane region" description="Helical" evidence="19">
    <location>
        <begin position="126"/>
        <end position="146"/>
    </location>
</feature>
<dbReference type="GO" id="GO:0008168">
    <property type="term" value="F:methyltransferase activity"/>
    <property type="evidence" value="ECO:0007669"/>
    <property type="project" value="UniProtKB-KW"/>
</dbReference>
<comment type="function">
    <text evidence="18">Plays an essential role in type IV pili and type II pseudopili formation by proteolytically removing the leader sequence from substrate proteins and subsequently monomethylating the alpha-amino group of the newly exposed N-terminal phenylalanine.</text>
</comment>
<evidence type="ECO:0000256" key="4">
    <source>
        <dbReference type="ARBA" id="ARBA00022519"/>
    </source>
</evidence>
<feature type="transmembrane region" description="Helical" evidence="19">
    <location>
        <begin position="153"/>
        <end position="170"/>
    </location>
</feature>
<dbReference type="PANTHER" id="PTHR30487:SF0">
    <property type="entry name" value="PREPILIN LEADER PEPTIDASE_N-METHYLTRANSFERASE-RELATED"/>
    <property type="match status" value="1"/>
</dbReference>
<evidence type="ECO:0000256" key="7">
    <source>
        <dbReference type="ARBA" id="ARBA00022679"/>
    </source>
</evidence>
<gene>
    <name evidence="22" type="ORF">DFR27_1799</name>
</gene>
<dbReference type="Proteomes" id="UP000267187">
    <property type="component" value="Unassembled WGS sequence"/>
</dbReference>
<evidence type="ECO:0000256" key="5">
    <source>
        <dbReference type="ARBA" id="ARBA00022603"/>
    </source>
</evidence>
<evidence type="ECO:0000259" key="21">
    <source>
        <dbReference type="Pfam" id="PF06750"/>
    </source>
</evidence>
<evidence type="ECO:0000259" key="20">
    <source>
        <dbReference type="Pfam" id="PF01478"/>
    </source>
</evidence>